<comment type="pathway">
    <text evidence="2">Phospholipid metabolism; phosphatidylethanolamine biosynthesis; phosphatidylethanolamine from ethanolamine: step 2/3.</text>
</comment>
<dbReference type="UniPathway" id="UPA00558">
    <property type="reaction ID" value="UER00742"/>
</dbReference>
<dbReference type="InterPro" id="IPR014729">
    <property type="entry name" value="Rossmann-like_a/b/a_fold"/>
</dbReference>
<dbReference type="Gene3D" id="3.40.50.620">
    <property type="entry name" value="HUPs"/>
    <property type="match status" value="1"/>
</dbReference>
<gene>
    <name evidence="6" type="ORF">Ahy_A01g002269</name>
</gene>
<evidence type="ECO:0000256" key="1">
    <source>
        <dbReference type="ARBA" id="ARBA00005189"/>
    </source>
</evidence>
<dbReference type="STRING" id="3818.A0A445EQP1"/>
<dbReference type="SUPFAM" id="SSF51998">
    <property type="entry name" value="PFL-like glycyl radical enzymes"/>
    <property type="match status" value="1"/>
</dbReference>
<protein>
    <recommendedName>
        <fullName evidence="3">ethanolamine-phosphate cytidylyltransferase</fullName>
        <ecNumber evidence="3">2.7.7.14</ecNumber>
    </recommendedName>
    <alternativeName>
        <fullName evidence="4">CTP:phosphoethanolamine cytidylyltransferase</fullName>
    </alternativeName>
</protein>
<dbReference type="InterPro" id="IPR004821">
    <property type="entry name" value="Cyt_trans-like"/>
</dbReference>
<dbReference type="GO" id="GO:0006646">
    <property type="term" value="P:phosphatidylethanolamine biosynthetic process"/>
    <property type="evidence" value="ECO:0007669"/>
    <property type="project" value="UniProtKB-UniPathway"/>
</dbReference>
<dbReference type="AlphaFoldDB" id="A0A445EQP1"/>
<evidence type="ECO:0000256" key="3">
    <source>
        <dbReference type="ARBA" id="ARBA00024221"/>
    </source>
</evidence>
<feature type="domain" description="Cytidyltransferase-like" evidence="5">
    <location>
        <begin position="416"/>
        <end position="466"/>
    </location>
</feature>
<dbReference type="Proteomes" id="UP000289738">
    <property type="component" value="Chromosome A01"/>
</dbReference>
<dbReference type="NCBIfam" id="TIGR00125">
    <property type="entry name" value="cyt_tran_rel"/>
    <property type="match status" value="1"/>
</dbReference>
<evidence type="ECO:0000313" key="6">
    <source>
        <dbReference type="EMBL" id="RYR77701.1"/>
    </source>
</evidence>
<dbReference type="Gene3D" id="3.20.70.20">
    <property type="match status" value="1"/>
</dbReference>
<sequence>MESQVCIAIERKSATLRENQLERGRGVASAASLTSSPSSPLVTAVVSLFSCHSRSCAPSPFCHRWSHHLLGIVYRELLRRTPSSEPSFRCCPLALSRSIVVSSVVIVVAQFSRTSLSIASIVGSKQRIGGSAPSLRKICTSLTHAKRSQRQLSSCFLIYMKDDSIEGIYDTLKECDVISKSGGGIVAEDDASLVKQIGQIFQYSKIEERREEQIQAAHDEAMLGTSALPPPTSTYSEPERENEKEVDKKSCCYKPLKSAEMVIICYLEGSRIFRSSYTPQKLIYPSSFKDPRPLTLTTLDGDERLLRQQHSDEELLRQHSVKNIAVLAMPPPAIPLSAPLTPSAPLPSCLALEETRISRHSLILASCFFLDLGGGIQPPTCVGWSNGYSSLAGTVDELVWGDDQPLRSGKRCVRVYMDGCFDLMHYGHANALRQAKALGDELVAGLGSDEEILANKGPSVLSMEERN</sequence>
<reference evidence="6 7" key="1">
    <citation type="submission" date="2019-01" db="EMBL/GenBank/DDBJ databases">
        <title>Sequencing of cultivated peanut Arachis hypogaea provides insights into genome evolution and oil improvement.</title>
        <authorList>
            <person name="Chen X."/>
        </authorList>
    </citation>
    <scope>NUCLEOTIDE SEQUENCE [LARGE SCALE GENOMIC DNA]</scope>
    <source>
        <strain evidence="7">cv. Fuhuasheng</strain>
        <tissue evidence="6">Leaves</tissue>
    </source>
</reference>
<accession>A0A445EQP1</accession>
<proteinExistence type="predicted"/>
<comment type="pathway">
    <text evidence="1">Lipid metabolism.</text>
</comment>
<evidence type="ECO:0000256" key="2">
    <source>
        <dbReference type="ARBA" id="ARBA00024191"/>
    </source>
</evidence>
<dbReference type="InterPro" id="IPR044608">
    <property type="entry name" value="Ect1/PCYT2"/>
</dbReference>
<dbReference type="SUPFAM" id="SSF52374">
    <property type="entry name" value="Nucleotidylyl transferase"/>
    <property type="match status" value="1"/>
</dbReference>
<dbReference type="PANTHER" id="PTHR45780">
    <property type="entry name" value="ETHANOLAMINE-PHOSPHATE CYTIDYLYLTRANSFERASE"/>
    <property type="match status" value="1"/>
</dbReference>
<dbReference type="EC" id="2.7.7.14" evidence="3"/>
<evidence type="ECO:0000259" key="5">
    <source>
        <dbReference type="Pfam" id="PF01467"/>
    </source>
</evidence>
<comment type="caution">
    <text evidence="6">The sequence shown here is derived from an EMBL/GenBank/DDBJ whole genome shotgun (WGS) entry which is preliminary data.</text>
</comment>
<evidence type="ECO:0000256" key="4">
    <source>
        <dbReference type="ARBA" id="ARBA00031473"/>
    </source>
</evidence>
<evidence type="ECO:0000313" key="7">
    <source>
        <dbReference type="Proteomes" id="UP000289738"/>
    </source>
</evidence>
<keyword evidence="7" id="KW-1185">Reference proteome</keyword>
<dbReference type="GO" id="GO:0004306">
    <property type="term" value="F:ethanolamine-phosphate cytidylyltransferase activity"/>
    <property type="evidence" value="ECO:0007669"/>
    <property type="project" value="UniProtKB-EC"/>
</dbReference>
<organism evidence="6 7">
    <name type="scientific">Arachis hypogaea</name>
    <name type="common">Peanut</name>
    <dbReference type="NCBI Taxonomy" id="3818"/>
    <lineage>
        <taxon>Eukaryota</taxon>
        <taxon>Viridiplantae</taxon>
        <taxon>Streptophyta</taxon>
        <taxon>Embryophyta</taxon>
        <taxon>Tracheophyta</taxon>
        <taxon>Spermatophyta</taxon>
        <taxon>Magnoliopsida</taxon>
        <taxon>eudicotyledons</taxon>
        <taxon>Gunneridae</taxon>
        <taxon>Pentapetalae</taxon>
        <taxon>rosids</taxon>
        <taxon>fabids</taxon>
        <taxon>Fabales</taxon>
        <taxon>Fabaceae</taxon>
        <taxon>Papilionoideae</taxon>
        <taxon>50 kb inversion clade</taxon>
        <taxon>dalbergioids sensu lato</taxon>
        <taxon>Dalbergieae</taxon>
        <taxon>Pterocarpus clade</taxon>
        <taxon>Arachis</taxon>
    </lineage>
</organism>
<dbReference type="PANTHER" id="PTHR45780:SF5">
    <property type="entry name" value="ETHANOLAMINE-PHOSPHATE CYTIDYLYLTRANSFERASE"/>
    <property type="match status" value="1"/>
</dbReference>
<dbReference type="Pfam" id="PF01467">
    <property type="entry name" value="CTP_transf_like"/>
    <property type="match status" value="1"/>
</dbReference>
<name>A0A445EQP1_ARAHY</name>
<dbReference type="GO" id="GO:0005737">
    <property type="term" value="C:cytoplasm"/>
    <property type="evidence" value="ECO:0007669"/>
    <property type="project" value="TreeGrafter"/>
</dbReference>
<dbReference type="EMBL" id="SDMP01000001">
    <property type="protein sequence ID" value="RYR77701.1"/>
    <property type="molecule type" value="Genomic_DNA"/>
</dbReference>